<evidence type="ECO:0000256" key="4">
    <source>
        <dbReference type="ARBA" id="ARBA00022722"/>
    </source>
</evidence>
<dbReference type="AlphaFoldDB" id="G8M1A8"/>
<dbReference type="Gene3D" id="3.40.390.30">
    <property type="entry name" value="Metalloproteases ('zincins'), catalytic domain"/>
    <property type="match status" value="1"/>
</dbReference>
<dbReference type="InterPro" id="IPR023091">
    <property type="entry name" value="MetalPrtase_cat_dom_sf_prd"/>
</dbReference>
<evidence type="ECO:0000256" key="8">
    <source>
        <dbReference type="ARBA" id="ARBA00022833"/>
    </source>
</evidence>
<dbReference type="KEGG" id="ccl:Clocl_1433"/>
<keyword evidence="5 9" id="KW-0479">Metal-binding</keyword>
<reference evidence="11" key="1">
    <citation type="submission" date="2011-12" db="EMBL/GenBank/DDBJ databases">
        <title>Complete sequence of Clostridium clariflavum DSM 19732.</title>
        <authorList>
            <consortium name="US DOE Joint Genome Institute"/>
            <person name="Lucas S."/>
            <person name="Han J."/>
            <person name="Lapidus A."/>
            <person name="Cheng J.-F."/>
            <person name="Goodwin L."/>
            <person name="Pitluck S."/>
            <person name="Peters L."/>
            <person name="Teshima H."/>
            <person name="Detter J.C."/>
            <person name="Han C."/>
            <person name="Tapia R."/>
            <person name="Land M."/>
            <person name="Hauser L."/>
            <person name="Kyrpides N."/>
            <person name="Ivanova N."/>
            <person name="Pagani I."/>
            <person name="Kitzmiller T."/>
            <person name="Lynd L."/>
            <person name="Izquierdo J."/>
            <person name="Woyke T."/>
        </authorList>
    </citation>
    <scope>NUCLEOTIDE SEQUENCE [LARGE SCALE GENOMIC DNA]</scope>
    <source>
        <strain evidence="11">DSM 19732 / NBRC 101661 / EBR45</strain>
    </source>
</reference>
<keyword evidence="4 9" id="KW-0540">Nuclease</keyword>
<dbReference type="EC" id="3.1.-.-" evidence="9"/>
<evidence type="ECO:0000313" key="10">
    <source>
        <dbReference type="EMBL" id="AEV68084.1"/>
    </source>
</evidence>
<evidence type="ECO:0000313" key="11">
    <source>
        <dbReference type="Proteomes" id="UP000005435"/>
    </source>
</evidence>
<protein>
    <recommendedName>
        <fullName evidence="9">Endoribonuclease YbeY</fullName>
        <ecNumber evidence="9">3.1.-.-</ecNumber>
    </recommendedName>
</protein>
<dbReference type="PANTHER" id="PTHR46986">
    <property type="entry name" value="ENDORIBONUCLEASE YBEY, CHLOROPLASTIC"/>
    <property type="match status" value="1"/>
</dbReference>
<proteinExistence type="inferred from homology"/>
<dbReference type="HOGENOM" id="CLU_106710_3_0_9"/>
<comment type="subcellular location">
    <subcellularLocation>
        <location evidence="9">Cytoplasm</location>
    </subcellularLocation>
</comment>
<evidence type="ECO:0000256" key="5">
    <source>
        <dbReference type="ARBA" id="ARBA00022723"/>
    </source>
</evidence>
<dbReference type="InterPro" id="IPR002036">
    <property type="entry name" value="YbeY"/>
</dbReference>
<accession>G8M1A8</accession>
<name>G8M1A8_ACECE</name>
<keyword evidence="6 9" id="KW-0255">Endonuclease</keyword>
<dbReference type="EMBL" id="CP003065">
    <property type="protein sequence ID" value="AEV68084.1"/>
    <property type="molecule type" value="Genomic_DNA"/>
</dbReference>
<dbReference type="RefSeq" id="WP_014254697.1">
    <property type="nucleotide sequence ID" value="NC_016627.1"/>
</dbReference>
<keyword evidence="3 9" id="KW-0698">rRNA processing</keyword>
<dbReference type="NCBIfam" id="TIGR00043">
    <property type="entry name" value="rRNA maturation RNase YbeY"/>
    <property type="match status" value="1"/>
</dbReference>
<evidence type="ECO:0000256" key="3">
    <source>
        <dbReference type="ARBA" id="ARBA00022552"/>
    </source>
</evidence>
<dbReference type="PANTHER" id="PTHR46986:SF1">
    <property type="entry name" value="ENDORIBONUCLEASE YBEY, CHLOROPLASTIC"/>
    <property type="match status" value="1"/>
</dbReference>
<feature type="binding site" evidence="9">
    <location>
        <position position="127"/>
    </location>
    <ligand>
        <name>Zn(2+)</name>
        <dbReference type="ChEBI" id="CHEBI:29105"/>
        <note>catalytic</note>
    </ligand>
</feature>
<gene>
    <name evidence="9" type="primary">ybeY</name>
    <name evidence="10" type="ordered locus">Clocl_1433</name>
</gene>
<organism evidence="10 11">
    <name type="scientific">Acetivibrio clariflavus (strain DSM 19732 / NBRC 101661 / EBR45)</name>
    <name type="common">Clostridium clariflavum</name>
    <dbReference type="NCBI Taxonomy" id="720554"/>
    <lineage>
        <taxon>Bacteria</taxon>
        <taxon>Bacillati</taxon>
        <taxon>Bacillota</taxon>
        <taxon>Clostridia</taxon>
        <taxon>Eubacteriales</taxon>
        <taxon>Oscillospiraceae</taxon>
        <taxon>Acetivibrio</taxon>
    </lineage>
</organism>
<keyword evidence="11" id="KW-1185">Reference proteome</keyword>
<dbReference type="OrthoDB" id="9807740at2"/>
<sequence length="161" mass="18609">MRVLIENLQNKIEVTDDMEELVRKAVNISLSIENFSIPSEISIMFVDNQHIREINREHRKIDKPTDVLSFPIVDMYDGVINSDSGDFDLDEDLLLLGDIIISLEMTKAQAEEYGHSFERELAFLVTHGVFHLLGYDHDTPEREEKMISKQYAVLKTLNLMI</sequence>
<evidence type="ECO:0000256" key="9">
    <source>
        <dbReference type="HAMAP-Rule" id="MF_00009"/>
    </source>
</evidence>
<dbReference type="GO" id="GO:0004222">
    <property type="term" value="F:metalloendopeptidase activity"/>
    <property type="evidence" value="ECO:0007669"/>
    <property type="project" value="InterPro"/>
</dbReference>
<keyword evidence="2 9" id="KW-0690">Ribosome biogenesis</keyword>
<comment type="cofactor">
    <cofactor evidence="9">
        <name>Zn(2+)</name>
        <dbReference type="ChEBI" id="CHEBI:29105"/>
    </cofactor>
    <text evidence="9">Binds 1 zinc ion.</text>
</comment>
<dbReference type="GO" id="GO:0006364">
    <property type="term" value="P:rRNA processing"/>
    <property type="evidence" value="ECO:0007669"/>
    <property type="project" value="UniProtKB-UniRule"/>
</dbReference>
<dbReference type="HAMAP" id="MF_00009">
    <property type="entry name" value="Endoribonucl_YbeY"/>
    <property type="match status" value="1"/>
</dbReference>
<dbReference type="Proteomes" id="UP000005435">
    <property type="component" value="Chromosome"/>
</dbReference>
<keyword evidence="9" id="KW-0963">Cytoplasm</keyword>
<reference evidence="10 11" key="2">
    <citation type="journal article" date="2012" name="Stand. Genomic Sci.">
        <title>Complete Genome Sequence of Clostridium clariflavum DSM 19732.</title>
        <authorList>
            <person name="Izquierdo J.A."/>
            <person name="Goodwin L."/>
            <person name="Davenport K.W."/>
            <person name="Teshima H."/>
            <person name="Bruce D."/>
            <person name="Detter C."/>
            <person name="Tapia R."/>
            <person name="Han S."/>
            <person name="Land M."/>
            <person name="Hauser L."/>
            <person name="Jeffries C.D."/>
            <person name="Han J."/>
            <person name="Pitluck S."/>
            <person name="Nolan M."/>
            <person name="Chen A."/>
            <person name="Huntemann M."/>
            <person name="Mavromatis K."/>
            <person name="Mikhailova N."/>
            <person name="Liolios K."/>
            <person name="Woyke T."/>
            <person name="Lynd L.R."/>
        </authorList>
    </citation>
    <scope>NUCLEOTIDE SEQUENCE [LARGE SCALE GENOMIC DNA]</scope>
    <source>
        <strain evidence="11">DSM 19732 / NBRC 101661 / EBR45</strain>
    </source>
</reference>
<dbReference type="Pfam" id="PF02130">
    <property type="entry name" value="YbeY"/>
    <property type="match status" value="1"/>
</dbReference>
<dbReference type="SUPFAM" id="SSF55486">
    <property type="entry name" value="Metalloproteases ('zincins'), catalytic domain"/>
    <property type="match status" value="1"/>
</dbReference>
<keyword evidence="8 9" id="KW-0862">Zinc</keyword>
<dbReference type="GO" id="GO:0008270">
    <property type="term" value="F:zinc ion binding"/>
    <property type="evidence" value="ECO:0007669"/>
    <property type="project" value="UniProtKB-UniRule"/>
</dbReference>
<feature type="binding site" evidence="9">
    <location>
        <position position="137"/>
    </location>
    <ligand>
        <name>Zn(2+)</name>
        <dbReference type="ChEBI" id="CHEBI:29105"/>
        <note>catalytic</note>
    </ligand>
</feature>
<dbReference type="eggNOG" id="COG0319">
    <property type="taxonomic scope" value="Bacteria"/>
</dbReference>
<evidence type="ECO:0000256" key="2">
    <source>
        <dbReference type="ARBA" id="ARBA00022517"/>
    </source>
</evidence>
<dbReference type="GO" id="GO:0004521">
    <property type="term" value="F:RNA endonuclease activity"/>
    <property type="evidence" value="ECO:0007669"/>
    <property type="project" value="UniProtKB-UniRule"/>
</dbReference>
<feature type="binding site" evidence="9">
    <location>
        <position position="131"/>
    </location>
    <ligand>
        <name>Zn(2+)</name>
        <dbReference type="ChEBI" id="CHEBI:29105"/>
        <note>catalytic</note>
    </ligand>
</feature>
<dbReference type="GO" id="GO:0005737">
    <property type="term" value="C:cytoplasm"/>
    <property type="evidence" value="ECO:0007669"/>
    <property type="project" value="UniProtKB-SubCell"/>
</dbReference>
<comment type="function">
    <text evidence="9">Single strand-specific metallo-endoribonuclease involved in late-stage 70S ribosome quality control and in maturation of the 3' terminus of the 16S rRNA.</text>
</comment>
<evidence type="ECO:0000256" key="6">
    <source>
        <dbReference type="ARBA" id="ARBA00022759"/>
    </source>
</evidence>
<evidence type="ECO:0000256" key="7">
    <source>
        <dbReference type="ARBA" id="ARBA00022801"/>
    </source>
</evidence>
<keyword evidence="7 9" id="KW-0378">Hydrolase</keyword>
<comment type="similarity">
    <text evidence="1 9">Belongs to the endoribonuclease YbeY family.</text>
</comment>
<dbReference type="STRING" id="720554.Clocl_1433"/>
<evidence type="ECO:0000256" key="1">
    <source>
        <dbReference type="ARBA" id="ARBA00010875"/>
    </source>
</evidence>